<gene>
    <name evidence="1" type="ORF">BAGA_20900</name>
</gene>
<keyword evidence="2" id="KW-1185">Reference proteome</keyword>
<dbReference type="RefSeq" id="WP_033678025.1">
    <property type="nucleotide sequence ID" value="NZ_JOTM01000039.1"/>
</dbReference>
<comment type="caution">
    <text evidence="1">The sequence shown here is derived from an EMBL/GenBank/DDBJ whole genome shotgun (WGS) entry which is preliminary data.</text>
</comment>
<dbReference type="STRING" id="574375.AZF08_26230"/>
<accession>A0A073K4B5</accession>
<organism evidence="1 2">
    <name type="scientific">Bacillus gaemokensis</name>
    <dbReference type="NCBI Taxonomy" id="574375"/>
    <lineage>
        <taxon>Bacteria</taxon>
        <taxon>Bacillati</taxon>
        <taxon>Bacillota</taxon>
        <taxon>Bacilli</taxon>
        <taxon>Bacillales</taxon>
        <taxon>Bacillaceae</taxon>
        <taxon>Bacillus</taxon>
        <taxon>Bacillus cereus group</taxon>
    </lineage>
</organism>
<dbReference type="OrthoDB" id="2926004at2"/>
<sequence>MKPIIVMSDWDNNDGQGAEVKLFWDMQNAINHGKALVEKYLKDRNITRRSFTGKWDQVYEEIWEEGYTFKSMLEDDVFDVFVHEGEFMDHPPICKGVF</sequence>
<dbReference type="EMBL" id="JOTM01000039">
    <property type="protein sequence ID" value="KEK22139.1"/>
    <property type="molecule type" value="Genomic_DNA"/>
</dbReference>
<dbReference type="AlphaFoldDB" id="A0A073K4B5"/>
<evidence type="ECO:0000313" key="2">
    <source>
        <dbReference type="Proteomes" id="UP000027778"/>
    </source>
</evidence>
<dbReference type="Proteomes" id="UP000027778">
    <property type="component" value="Unassembled WGS sequence"/>
</dbReference>
<protein>
    <submittedName>
        <fullName evidence="1">Uncharacterized protein</fullName>
    </submittedName>
</protein>
<proteinExistence type="predicted"/>
<name>A0A073K4B5_9BACI</name>
<evidence type="ECO:0000313" key="1">
    <source>
        <dbReference type="EMBL" id="KEK22139.1"/>
    </source>
</evidence>
<reference evidence="1 2" key="1">
    <citation type="submission" date="2014-06" db="EMBL/GenBank/DDBJ databases">
        <title>Draft genome sequence of Bacillus gaemokensis JCM 15801 (MCCC 1A00707).</title>
        <authorList>
            <person name="Lai Q."/>
            <person name="Liu Y."/>
            <person name="Shao Z."/>
        </authorList>
    </citation>
    <scope>NUCLEOTIDE SEQUENCE [LARGE SCALE GENOMIC DNA]</scope>
    <source>
        <strain evidence="1 2">JCM 15801</strain>
    </source>
</reference>